<keyword evidence="3" id="KW-1185">Reference proteome</keyword>
<reference evidence="2 3" key="2">
    <citation type="submission" date="2024-02" db="EMBL/GenBank/DDBJ databases">
        <title>The Genome Sequence of Enterococcus diestrammenae JM9A.</title>
        <authorList>
            <person name="Earl A."/>
            <person name="Manson A."/>
            <person name="Gilmore M."/>
            <person name="Sanders J."/>
            <person name="Shea T."/>
            <person name="Howe W."/>
            <person name="Livny J."/>
            <person name="Cuomo C."/>
            <person name="Neafsey D."/>
            <person name="Birren B."/>
        </authorList>
    </citation>
    <scope>NUCLEOTIDE SEQUENCE [LARGE SCALE GENOMIC DNA]</scope>
    <source>
        <strain evidence="2 3">JM9A</strain>
    </source>
</reference>
<organism evidence="2 3">
    <name type="scientific">Enterococcus diestrammenae</name>
    <dbReference type="NCBI Taxonomy" id="1155073"/>
    <lineage>
        <taxon>Bacteria</taxon>
        <taxon>Bacillati</taxon>
        <taxon>Bacillota</taxon>
        <taxon>Bacilli</taxon>
        <taxon>Lactobacillales</taxon>
        <taxon>Enterococcaceae</taxon>
        <taxon>Enterococcus</taxon>
    </lineage>
</organism>
<dbReference type="RefSeq" id="WP_161870450.1">
    <property type="nucleotide sequence ID" value="NZ_MAEI02000001.1"/>
</dbReference>
<dbReference type="Proteomes" id="UP001429357">
    <property type="component" value="Unassembled WGS sequence"/>
</dbReference>
<dbReference type="EMBL" id="MAEI02000001">
    <property type="protein sequence ID" value="MEO1782077.1"/>
    <property type="molecule type" value="Genomic_DNA"/>
</dbReference>
<dbReference type="SUPFAM" id="SSF55729">
    <property type="entry name" value="Acyl-CoA N-acyltransferases (Nat)"/>
    <property type="match status" value="1"/>
</dbReference>
<dbReference type="Gene3D" id="3.40.630.30">
    <property type="match status" value="1"/>
</dbReference>
<accession>A0ABV0F257</accession>
<gene>
    <name evidence="2" type="ORF">BAU18_001670</name>
</gene>
<dbReference type="PROSITE" id="PS51186">
    <property type="entry name" value="GNAT"/>
    <property type="match status" value="1"/>
</dbReference>
<dbReference type="InterPro" id="IPR000182">
    <property type="entry name" value="GNAT_dom"/>
</dbReference>
<sequence length="170" mass="19585">MFQIKPMNQQEAEEYLRWSYAEPNDFYNTPIASFSECLTAILDPTSGEDFYAVYREGRYFGIFSYKINGQSLELGLGMRPEECGKHQGALFTALGVAFARSQLRHGGKIWLRVADFNQRAIRAYDTAGFTEVEQQLALSWDRLVNFIHMELTDEEKLQKQLPAEQDNKPL</sequence>
<protein>
    <recommendedName>
        <fullName evidence="1">N-acetyltransferase domain-containing protein</fullName>
    </recommendedName>
</protein>
<name>A0ABV0F257_9ENTE</name>
<reference evidence="3" key="1">
    <citation type="submission" date="2016-06" db="EMBL/GenBank/DDBJ databases">
        <title>Four novel species of enterococci isolated from chicken manure.</title>
        <authorList>
            <person name="Van Tyne D."/>
        </authorList>
    </citation>
    <scope>NUCLEOTIDE SEQUENCE [LARGE SCALE GENOMIC DNA]</scope>
    <source>
        <strain evidence="3">JM9A</strain>
    </source>
</reference>
<evidence type="ECO:0000313" key="2">
    <source>
        <dbReference type="EMBL" id="MEO1782077.1"/>
    </source>
</evidence>
<dbReference type="InterPro" id="IPR016181">
    <property type="entry name" value="Acyl_CoA_acyltransferase"/>
</dbReference>
<evidence type="ECO:0000313" key="3">
    <source>
        <dbReference type="Proteomes" id="UP001429357"/>
    </source>
</evidence>
<proteinExistence type="predicted"/>
<comment type="caution">
    <text evidence="2">The sequence shown here is derived from an EMBL/GenBank/DDBJ whole genome shotgun (WGS) entry which is preliminary data.</text>
</comment>
<feature type="domain" description="N-acetyltransferase" evidence="1">
    <location>
        <begin position="2"/>
        <end position="154"/>
    </location>
</feature>
<evidence type="ECO:0000259" key="1">
    <source>
        <dbReference type="PROSITE" id="PS51186"/>
    </source>
</evidence>